<evidence type="ECO:0000259" key="2">
    <source>
        <dbReference type="Pfam" id="PF10551"/>
    </source>
</evidence>
<dbReference type="GeneID" id="120265287"/>
<evidence type="ECO:0000313" key="3">
    <source>
        <dbReference type="Proteomes" id="UP001515500"/>
    </source>
</evidence>
<evidence type="ECO:0000259" key="1">
    <source>
        <dbReference type="Pfam" id="PF03101"/>
    </source>
</evidence>
<gene>
    <name evidence="4" type="primary">LOC120265287</name>
</gene>
<dbReference type="InterPro" id="IPR004330">
    <property type="entry name" value="FAR1_DNA_bnd_dom"/>
</dbReference>
<evidence type="ECO:0000313" key="4">
    <source>
        <dbReference type="RefSeq" id="XP_039129094.1"/>
    </source>
</evidence>
<organism evidence="3 4">
    <name type="scientific">Dioscorea cayennensis subsp. rotundata</name>
    <name type="common">White Guinea yam</name>
    <name type="synonym">Dioscorea rotundata</name>
    <dbReference type="NCBI Taxonomy" id="55577"/>
    <lineage>
        <taxon>Eukaryota</taxon>
        <taxon>Viridiplantae</taxon>
        <taxon>Streptophyta</taxon>
        <taxon>Embryophyta</taxon>
        <taxon>Tracheophyta</taxon>
        <taxon>Spermatophyta</taxon>
        <taxon>Magnoliopsida</taxon>
        <taxon>Liliopsida</taxon>
        <taxon>Dioscoreales</taxon>
        <taxon>Dioscoreaceae</taxon>
        <taxon>Dioscorea</taxon>
    </lineage>
</organism>
<dbReference type="Pfam" id="PF03101">
    <property type="entry name" value="FAR1"/>
    <property type="match status" value="1"/>
</dbReference>
<dbReference type="Pfam" id="PF10551">
    <property type="entry name" value="MULE"/>
    <property type="match status" value="1"/>
</dbReference>
<feature type="domain" description="FAR1" evidence="1">
    <location>
        <begin position="30"/>
        <end position="120"/>
    </location>
</feature>
<dbReference type="PANTHER" id="PTHR47718:SF7">
    <property type="entry name" value="PROTEIN FAR1-RELATED SEQUENCE"/>
    <property type="match status" value="1"/>
</dbReference>
<feature type="domain" description="MULE transposase" evidence="2">
    <location>
        <begin position="241"/>
        <end position="331"/>
    </location>
</feature>
<protein>
    <submittedName>
        <fullName evidence="4">Protein FAR1-RELATED SEQUENCE 7-like</fullName>
    </submittedName>
</protein>
<dbReference type="PANTHER" id="PTHR47718">
    <property type="entry name" value="OS01G0519700 PROTEIN"/>
    <property type="match status" value="1"/>
</dbReference>
<dbReference type="RefSeq" id="XP_039129094.1">
    <property type="nucleotide sequence ID" value="XM_039273160.1"/>
</dbReference>
<name>A0AB40BNW3_DIOCR</name>
<accession>A0AB40BNW3</accession>
<dbReference type="AlphaFoldDB" id="A0AB40BNW3"/>
<sequence length="398" mass="46816">MAMSPQSQDEREVRIPFVGMEFKDEDEAFQYYLDYAKSKGFGERKAHVYRSSSSQVITCRYFVCDKEGAKSMSDKRQLGKTVQRHRDTRTNCQARMVVSKMKSGRWTRKTFDDVHNHVLLTTPSKIRSRRHISETCRNLRETLHKSRVGLSQMSQILNETLPNTGSALITRVDCSNHLRGVRSNNIGKECMAIVQIFKEKKLNDGFFFFDVELDEFGQTRCVFWVDGRSRMAYSEFRDVDVFGTTYKTNRFGFPFAPFVGANHHIQSILFGCALIADEKEESFLWVFQTWLRCMIGKHLKTIITYQDLAMGKAIAKVFPNSGHRLCSWNIGRNSMKYLVDLKSKEGFMRDYNNWLHRSESIKPFENRWGELHATYNFDDKHWFCKMYNIRHKWVSLYW</sequence>
<reference evidence="4" key="1">
    <citation type="submission" date="2025-08" db="UniProtKB">
        <authorList>
            <consortium name="RefSeq"/>
        </authorList>
    </citation>
    <scope>IDENTIFICATION</scope>
</reference>
<proteinExistence type="predicted"/>
<dbReference type="Proteomes" id="UP001515500">
    <property type="component" value="Chromosome 7"/>
</dbReference>
<dbReference type="InterPro" id="IPR018289">
    <property type="entry name" value="MULE_transposase_dom"/>
</dbReference>
<keyword evidence="3" id="KW-1185">Reference proteome</keyword>